<gene>
    <name evidence="1" type="ORF">SURPRISE13_209</name>
</gene>
<reference evidence="1" key="1">
    <citation type="submission" date="2024-05" db="EMBL/GenBank/DDBJ databases">
        <title>Isolation and characterization of the novel Burkholderia jumbo bacteriophage Surprise13.</title>
        <authorList>
            <person name="Supina B.S.I."/>
            <person name="Dennis J."/>
        </authorList>
    </citation>
    <scope>NUCLEOTIDE SEQUENCE</scope>
</reference>
<protein>
    <submittedName>
        <fullName evidence="1">Uncharacterized protein</fullName>
    </submittedName>
</protein>
<organism evidence="1">
    <name type="scientific">Burkholderia phage vB_BgluM-SURPRISE13</name>
    <dbReference type="NCBI Taxonomy" id="3159457"/>
    <lineage>
        <taxon>Viruses</taxon>
    </lineage>
</organism>
<accession>A0AAU7PFS8</accession>
<proteinExistence type="predicted"/>
<name>A0AAU7PFS8_9VIRU</name>
<evidence type="ECO:0000313" key="1">
    <source>
        <dbReference type="EMBL" id="XBS47728.1"/>
    </source>
</evidence>
<sequence length="112" mass="12686">MKPANYAPVYCALYPELAEIARSHGWGMAVHGSMARDFDIICIPWIEEPSEPQTVVDAIVKKFAVRQVTRDMWVKKPHGRIATTLSIGFGECFVDLGFMPTLKNDDTKEEHY</sequence>
<dbReference type="EMBL" id="PP856017">
    <property type="protein sequence ID" value="XBS47728.1"/>
    <property type="molecule type" value="Genomic_DNA"/>
</dbReference>